<dbReference type="OrthoDB" id="6163249at2759"/>
<feature type="compositionally biased region" description="Low complexity" evidence="1">
    <location>
        <begin position="443"/>
        <end position="454"/>
    </location>
</feature>
<gene>
    <name evidence="2" type="ORF">EGW08_012449</name>
</gene>
<reference evidence="2 3" key="1">
    <citation type="submission" date="2019-01" db="EMBL/GenBank/DDBJ databases">
        <title>A draft genome assembly of the solar-powered sea slug Elysia chlorotica.</title>
        <authorList>
            <person name="Cai H."/>
            <person name="Li Q."/>
            <person name="Fang X."/>
            <person name="Li J."/>
            <person name="Curtis N.E."/>
            <person name="Altenburger A."/>
            <person name="Shibata T."/>
            <person name="Feng M."/>
            <person name="Maeda T."/>
            <person name="Schwartz J.A."/>
            <person name="Shigenobu S."/>
            <person name="Lundholm N."/>
            <person name="Nishiyama T."/>
            <person name="Yang H."/>
            <person name="Hasebe M."/>
            <person name="Li S."/>
            <person name="Pierce S.K."/>
            <person name="Wang J."/>
        </authorList>
    </citation>
    <scope>NUCLEOTIDE SEQUENCE [LARGE SCALE GENOMIC DNA]</scope>
    <source>
        <strain evidence="2">EC2010</strain>
        <tissue evidence="2">Whole organism of an adult</tissue>
    </source>
</reference>
<feature type="compositionally biased region" description="Polar residues" evidence="1">
    <location>
        <begin position="663"/>
        <end position="679"/>
    </location>
</feature>
<feature type="compositionally biased region" description="Polar residues" evidence="1">
    <location>
        <begin position="347"/>
        <end position="364"/>
    </location>
</feature>
<organism evidence="2 3">
    <name type="scientific">Elysia chlorotica</name>
    <name type="common">Eastern emerald elysia</name>
    <name type="synonym">Sea slug</name>
    <dbReference type="NCBI Taxonomy" id="188477"/>
    <lineage>
        <taxon>Eukaryota</taxon>
        <taxon>Metazoa</taxon>
        <taxon>Spiralia</taxon>
        <taxon>Lophotrochozoa</taxon>
        <taxon>Mollusca</taxon>
        <taxon>Gastropoda</taxon>
        <taxon>Heterobranchia</taxon>
        <taxon>Euthyneura</taxon>
        <taxon>Panpulmonata</taxon>
        <taxon>Sacoglossa</taxon>
        <taxon>Placobranchoidea</taxon>
        <taxon>Plakobranchidae</taxon>
        <taxon>Elysia</taxon>
    </lineage>
</organism>
<dbReference type="PANTHER" id="PTHR16434:SF2">
    <property type="entry name" value="EWING'S TUMOR-ASSOCIATED ANTIGEN 1"/>
    <property type="match status" value="1"/>
</dbReference>
<dbReference type="Proteomes" id="UP000271974">
    <property type="component" value="Unassembled WGS sequence"/>
</dbReference>
<dbReference type="GO" id="GO:0043539">
    <property type="term" value="F:protein serine/threonine kinase activator activity"/>
    <property type="evidence" value="ECO:0007669"/>
    <property type="project" value="TreeGrafter"/>
</dbReference>
<proteinExistence type="predicted"/>
<feature type="compositionally biased region" description="Polar residues" evidence="1">
    <location>
        <begin position="371"/>
        <end position="414"/>
    </location>
</feature>
<feature type="compositionally biased region" description="Polar residues" evidence="1">
    <location>
        <begin position="426"/>
        <end position="442"/>
    </location>
</feature>
<sequence>MSKRLLVSSVEVDLDGYHRSRNVSRTRLRRLETKGKIFVGLGSDVVNTAEEKHEDLRKLKSKDEAPKADNAMLAPSSGSPSLNVSYDDLDADEFAGLRFCSQEGSLDKSGDSDGQCEVRWDCYSPQTVKQLKKLRGQYSAEGVKRIVANFNDAHVKPRESSTLRLLPLPGPGPDAPFKEVAAPCRIASRKPRRVTSQKAVQEMILLLQNKIAQKEKESQATRSSSGEVSCDGHAVSVVSAESKDSGGASGGEDCWSDDDLFQDNSFLIEATQNPEKFINTSFDVSSKVPAHSTQSHYLESPLSVEKGPAKAVNAHSGLPEQTVLAHESPHSSFIPPSCAPRKVNYFTKSADQPTPQPKNQTNVNKVPASNHCRQTFKNKNPTQSYQSDRGTNSTSSLGPQTVHGPSSKPNSSYNAKFASSVNKFVNQSSPNSIPSSLAQKTLSNSQHQSRNSSHMKPQFLSEPKVKTPFKKFNSFQGVNNINNPSNRNGSSNTNNQNSFQRTTSFDSFPRAGSVSSSNTSVITSKNCNIKGNKPAPTSNVSTSKPGLSKGSSPPQGATRNSKLVSDTATEDGFDLSLSEDVLQQLLEVDDVFDSQADILASGQPVVNKAVSDLSKRAEAVAGLSPVASSVRGVRSSTPVRLWKQRRSLGEPCSSTPVKLARTSPAQARTSPALTRTSPKQARDEAASGSRSHTDLGSDSGTELFDSFLNEDVYESQILPFLEKLESETSGCPRPGCVEPQSTSPIKCSPEEIEQKRQAALQRRNLRSSQTSQKGSWR</sequence>
<dbReference type="PANTHER" id="PTHR16434">
    <property type="entry name" value="EWING'S TUMOR-ASSOCIATED ANTIGEN 1 ETAA1"/>
    <property type="match status" value="1"/>
</dbReference>
<dbReference type="GO" id="GO:0043596">
    <property type="term" value="C:nuclear replication fork"/>
    <property type="evidence" value="ECO:0007669"/>
    <property type="project" value="TreeGrafter"/>
</dbReference>
<dbReference type="GO" id="GO:0031297">
    <property type="term" value="P:replication fork processing"/>
    <property type="evidence" value="ECO:0007669"/>
    <property type="project" value="TreeGrafter"/>
</dbReference>
<keyword evidence="3" id="KW-1185">Reference proteome</keyword>
<evidence type="ECO:0000256" key="1">
    <source>
        <dbReference type="SAM" id="MobiDB-lite"/>
    </source>
</evidence>
<feature type="compositionally biased region" description="Polar residues" evidence="1">
    <location>
        <begin position="525"/>
        <end position="540"/>
    </location>
</feature>
<feature type="region of interest" description="Disordered" evidence="1">
    <location>
        <begin position="426"/>
        <end position="460"/>
    </location>
</feature>
<feature type="compositionally biased region" description="Basic and acidic residues" evidence="1">
    <location>
        <begin position="52"/>
        <end position="67"/>
    </location>
</feature>
<feature type="region of interest" description="Disordered" evidence="1">
    <location>
        <begin position="347"/>
        <end position="414"/>
    </location>
</feature>
<name>A0A3S0ZIM4_ELYCH</name>
<feature type="compositionally biased region" description="Low complexity" evidence="1">
    <location>
        <begin position="513"/>
        <end position="524"/>
    </location>
</feature>
<feature type="compositionally biased region" description="Basic and acidic residues" evidence="1">
    <location>
        <begin position="680"/>
        <end position="695"/>
    </location>
</feature>
<feature type="compositionally biased region" description="Polar residues" evidence="1">
    <location>
        <begin position="766"/>
        <end position="777"/>
    </location>
</feature>
<feature type="region of interest" description="Disordered" evidence="1">
    <location>
        <begin position="52"/>
        <end position="81"/>
    </location>
</feature>
<dbReference type="GO" id="GO:2000001">
    <property type="term" value="P:regulation of DNA damage checkpoint"/>
    <property type="evidence" value="ECO:0007669"/>
    <property type="project" value="TreeGrafter"/>
</dbReference>
<dbReference type="AlphaFoldDB" id="A0A3S0ZIM4"/>
<dbReference type="EMBL" id="RQTK01000427">
    <property type="protein sequence ID" value="RUS79802.1"/>
    <property type="molecule type" value="Genomic_DNA"/>
</dbReference>
<dbReference type="InterPro" id="IPR029406">
    <property type="entry name" value="ETAA1"/>
</dbReference>
<feature type="region of interest" description="Disordered" evidence="1">
    <location>
        <begin position="647"/>
        <end position="698"/>
    </location>
</feature>
<feature type="region of interest" description="Disordered" evidence="1">
    <location>
        <begin position="474"/>
        <end position="565"/>
    </location>
</feature>
<evidence type="ECO:0000313" key="3">
    <source>
        <dbReference type="Proteomes" id="UP000271974"/>
    </source>
</evidence>
<accession>A0A3S0ZIM4</accession>
<feature type="compositionally biased region" description="Low complexity" evidence="1">
    <location>
        <begin position="541"/>
        <end position="556"/>
    </location>
</feature>
<feature type="region of interest" description="Disordered" evidence="1">
    <location>
        <begin position="727"/>
        <end position="777"/>
    </location>
</feature>
<protein>
    <submittedName>
        <fullName evidence="2">Uncharacterized protein</fullName>
    </submittedName>
</protein>
<feature type="compositionally biased region" description="Low complexity" evidence="1">
    <location>
        <begin position="479"/>
        <end position="498"/>
    </location>
</feature>
<dbReference type="GO" id="GO:0006974">
    <property type="term" value="P:DNA damage response"/>
    <property type="evidence" value="ECO:0007669"/>
    <property type="project" value="TreeGrafter"/>
</dbReference>
<evidence type="ECO:0000313" key="2">
    <source>
        <dbReference type="EMBL" id="RUS79802.1"/>
    </source>
</evidence>
<comment type="caution">
    <text evidence="2">The sequence shown here is derived from an EMBL/GenBank/DDBJ whole genome shotgun (WGS) entry which is preliminary data.</text>
</comment>